<dbReference type="EMBL" id="KE652332">
    <property type="protein sequence ID" value="EQL02255.1"/>
    <property type="molecule type" value="Genomic_DNA"/>
</dbReference>
<sequence length="526" mass="58725">MATLTKPQTSVNAMSPSTKPSIDYMLSHSSIPIASYFWGEESWDKFAQSLPKHSGNVEAGKLIGNGSYEELEALVDEALAAIAHIYGSIEDPGTKSSVGLVDLRLSEDLQHWKREQHEAGRVLSSKGFGLKRTTDRVIQLLGAEKWPAPLLTRNTTFGVVWLNLTIGACDPETLYSNCCCDMAFYYEHGFNKVFPEFDHVFHAVGNADPHALSTFAGRERRKAAELGARYIRGKADLEARFCTQLAGKSARMDRRTAQVISFPESSLVGLAVEAMVRGFDPAAVMADMVFSSPATDVVDVGSDLNNSEVMNSFLNTSDITDSCIITKEALRRVYDAYSHTCARILTDRWTTPTAIMNSVLYIWHIHNDRHSFLRRIVLGYAKTRRTAPDQREGDMDEVFDSRFHTTGFSRPLKNPCDGRETCDQATKIIKGHCQSKLLGELWRYLVIGPLQYARDGIIDEQAEQELEVCLQEVMAQCWHNGLVREITWLLCHASHHAWQVNFLMEAAMFGSLLDDGALAGKLDRTS</sequence>
<organism evidence="1 2">
    <name type="scientific">Ophiocordyceps sinensis (strain Co18 / CGMCC 3.14243)</name>
    <name type="common">Yarsagumba caterpillar fungus</name>
    <name type="synonym">Hirsutella sinensis</name>
    <dbReference type="NCBI Taxonomy" id="911162"/>
    <lineage>
        <taxon>Eukaryota</taxon>
        <taxon>Fungi</taxon>
        <taxon>Dikarya</taxon>
        <taxon>Ascomycota</taxon>
        <taxon>Pezizomycotina</taxon>
        <taxon>Sordariomycetes</taxon>
        <taxon>Hypocreomycetidae</taxon>
        <taxon>Hypocreales</taxon>
        <taxon>Ophiocordycipitaceae</taxon>
        <taxon>Ophiocordyceps</taxon>
    </lineage>
</organism>
<evidence type="ECO:0000313" key="2">
    <source>
        <dbReference type="Proteomes" id="UP000019374"/>
    </source>
</evidence>
<dbReference type="eggNOG" id="ENOG502SIBV">
    <property type="taxonomic scope" value="Eukaryota"/>
</dbReference>
<dbReference type="HOGENOM" id="CLU_035510_0_0_1"/>
<gene>
    <name evidence="1" type="ORF">OCS_02039</name>
</gene>
<accession>T5A9W0</accession>
<evidence type="ECO:0000313" key="1">
    <source>
        <dbReference type="EMBL" id="EQL02255.1"/>
    </source>
</evidence>
<name>T5A9W0_OPHSC</name>
<reference evidence="1 2" key="1">
    <citation type="journal article" date="2013" name="Chin. Sci. Bull.">
        <title>Genome survey uncovers the secrets of sex and lifestyle in caterpillar fungus.</title>
        <authorList>
            <person name="Hu X."/>
            <person name="Zhang Y."/>
            <person name="Xiao G."/>
            <person name="Zheng P."/>
            <person name="Xia Y."/>
            <person name="Zhang X."/>
            <person name="St Leger R.J."/>
            <person name="Liu X."/>
            <person name="Wang C."/>
        </authorList>
    </citation>
    <scope>NUCLEOTIDE SEQUENCE [LARGE SCALE GENOMIC DNA]</scope>
    <source>
        <strain evidence="2">Co18 / CGMCC 3.14243</strain>
        <tissue evidence="1">Fruit-body</tissue>
    </source>
</reference>
<dbReference type="Proteomes" id="UP000019374">
    <property type="component" value="Unassembled WGS sequence"/>
</dbReference>
<proteinExistence type="predicted"/>
<protein>
    <submittedName>
        <fullName evidence="1">Uncharacterized protein</fullName>
    </submittedName>
</protein>
<dbReference type="AlphaFoldDB" id="T5A9W0"/>